<dbReference type="EMBL" id="CM055734">
    <property type="protein sequence ID" value="KAJ8009231.1"/>
    <property type="molecule type" value="Genomic_DNA"/>
</dbReference>
<comment type="caution">
    <text evidence="1">The sequence shown here is derived from an EMBL/GenBank/DDBJ whole genome shotgun (WGS) entry which is preliminary data.</text>
</comment>
<accession>A0ACC2H0I1</accession>
<reference evidence="1" key="1">
    <citation type="submission" date="2021-05" db="EMBL/GenBank/DDBJ databases">
        <authorList>
            <person name="Pan Q."/>
            <person name="Jouanno E."/>
            <person name="Zahm M."/>
            <person name="Klopp C."/>
            <person name="Cabau C."/>
            <person name="Louis A."/>
            <person name="Berthelot C."/>
            <person name="Parey E."/>
            <person name="Roest Crollius H."/>
            <person name="Montfort J."/>
            <person name="Robinson-Rechavi M."/>
            <person name="Bouchez O."/>
            <person name="Lampietro C."/>
            <person name="Lopez Roques C."/>
            <person name="Donnadieu C."/>
            <person name="Postlethwait J."/>
            <person name="Bobe J."/>
            <person name="Dillon D."/>
            <person name="Chandos A."/>
            <person name="von Hippel F."/>
            <person name="Guiguen Y."/>
        </authorList>
    </citation>
    <scope>NUCLEOTIDE SEQUENCE</scope>
    <source>
        <strain evidence="1">YG-Jan2019</strain>
    </source>
</reference>
<proteinExistence type="predicted"/>
<name>A0ACC2H0I1_DALPE</name>
<gene>
    <name evidence="1" type="ORF">DPEC_G00086740</name>
</gene>
<sequence length="100" mass="11038">MVVPSAVDHLNYWIFLFASSYKHCILHHRRISDDGQTQEENRWPVISSAPMVQAVPTSYEVLCNMSAVTSANTDASANKPNDNARGSEAFNLMGKLAVDV</sequence>
<organism evidence="1 2">
    <name type="scientific">Dallia pectoralis</name>
    <name type="common">Alaska blackfish</name>
    <dbReference type="NCBI Taxonomy" id="75939"/>
    <lineage>
        <taxon>Eukaryota</taxon>
        <taxon>Metazoa</taxon>
        <taxon>Chordata</taxon>
        <taxon>Craniata</taxon>
        <taxon>Vertebrata</taxon>
        <taxon>Euteleostomi</taxon>
        <taxon>Actinopterygii</taxon>
        <taxon>Neopterygii</taxon>
        <taxon>Teleostei</taxon>
        <taxon>Protacanthopterygii</taxon>
        <taxon>Esociformes</taxon>
        <taxon>Umbridae</taxon>
        <taxon>Dallia</taxon>
    </lineage>
</organism>
<dbReference type="Proteomes" id="UP001157502">
    <property type="component" value="Chromosome 7"/>
</dbReference>
<evidence type="ECO:0000313" key="2">
    <source>
        <dbReference type="Proteomes" id="UP001157502"/>
    </source>
</evidence>
<protein>
    <submittedName>
        <fullName evidence="1">Uncharacterized protein</fullName>
    </submittedName>
</protein>
<evidence type="ECO:0000313" key="1">
    <source>
        <dbReference type="EMBL" id="KAJ8009231.1"/>
    </source>
</evidence>
<keyword evidence="2" id="KW-1185">Reference proteome</keyword>